<dbReference type="InterPro" id="IPR018247">
    <property type="entry name" value="EF_Hand_1_Ca_BS"/>
</dbReference>
<feature type="domain" description="EF-hand" evidence="3">
    <location>
        <begin position="95"/>
        <end position="130"/>
    </location>
</feature>
<accession>A0A0B6ZKD7</accession>
<dbReference type="InterPro" id="IPR002048">
    <property type="entry name" value="EF_hand_dom"/>
</dbReference>
<evidence type="ECO:0000259" key="3">
    <source>
        <dbReference type="PROSITE" id="PS50222"/>
    </source>
</evidence>
<sequence length="135" mass="15193">MFIYAILILLPAVTLCAVVSLANLESKLQVLLDANKDGKISLVETENYFLSYDSNKDGQVTLAEFKAGVDAVDPVIIGNEIQFFILLDLDENGHIDKADIDNAFHIVDLNHDNFLKHSELHLIIAFARQPWWKIN</sequence>
<evidence type="ECO:0000313" key="4">
    <source>
        <dbReference type="EMBL" id="CEK68938.1"/>
    </source>
</evidence>
<name>A0A0B6ZKD7_9EUPU</name>
<evidence type="ECO:0000256" key="2">
    <source>
        <dbReference type="SAM" id="SignalP"/>
    </source>
</evidence>
<feature type="domain" description="EF-hand" evidence="3">
    <location>
        <begin position="40"/>
        <end position="75"/>
    </location>
</feature>
<keyword evidence="2" id="KW-0732">Signal</keyword>
<feature type="signal peptide" evidence="2">
    <location>
        <begin position="1"/>
        <end position="16"/>
    </location>
</feature>
<dbReference type="Gene3D" id="1.10.238.10">
    <property type="entry name" value="EF-hand"/>
    <property type="match status" value="1"/>
</dbReference>
<keyword evidence="1" id="KW-0106">Calcium</keyword>
<proteinExistence type="predicted"/>
<dbReference type="EMBL" id="HACG01022073">
    <property type="protein sequence ID" value="CEK68938.1"/>
    <property type="molecule type" value="Transcribed_RNA"/>
</dbReference>
<feature type="chain" id="PRO_5002126997" description="EF-hand domain-containing protein" evidence="2">
    <location>
        <begin position="17"/>
        <end position="135"/>
    </location>
</feature>
<reference evidence="4" key="1">
    <citation type="submission" date="2014-12" db="EMBL/GenBank/DDBJ databases">
        <title>Insight into the proteome of Arion vulgaris.</title>
        <authorList>
            <person name="Aradska J."/>
            <person name="Bulat T."/>
            <person name="Smidak R."/>
            <person name="Sarate P."/>
            <person name="Gangsoo J."/>
            <person name="Sialana F."/>
            <person name="Bilban M."/>
            <person name="Lubec G."/>
        </authorList>
    </citation>
    <scope>NUCLEOTIDE SEQUENCE</scope>
    <source>
        <tissue evidence="4">Skin</tissue>
    </source>
</reference>
<dbReference type="GO" id="GO:0005509">
    <property type="term" value="F:calcium ion binding"/>
    <property type="evidence" value="ECO:0007669"/>
    <property type="project" value="InterPro"/>
</dbReference>
<dbReference type="AlphaFoldDB" id="A0A0B6ZKD7"/>
<dbReference type="PROSITE" id="PS00018">
    <property type="entry name" value="EF_HAND_1"/>
    <property type="match status" value="1"/>
</dbReference>
<dbReference type="SMART" id="SM00054">
    <property type="entry name" value="EFh"/>
    <property type="match status" value="2"/>
</dbReference>
<dbReference type="SUPFAM" id="SSF47473">
    <property type="entry name" value="EF-hand"/>
    <property type="match status" value="1"/>
</dbReference>
<dbReference type="Pfam" id="PF13202">
    <property type="entry name" value="EF-hand_5"/>
    <property type="match status" value="2"/>
</dbReference>
<evidence type="ECO:0000256" key="1">
    <source>
        <dbReference type="ARBA" id="ARBA00022837"/>
    </source>
</evidence>
<organism evidence="4">
    <name type="scientific">Arion vulgaris</name>
    <dbReference type="NCBI Taxonomy" id="1028688"/>
    <lineage>
        <taxon>Eukaryota</taxon>
        <taxon>Metazoa</taxon>
        <taxon>Spiralia</taxon>
        <taxon>Lophotrochozoa</taxon>
        <taxon>Mollusca</taxon>
        <taxon>Gastropoda</taxon>
        <taxon>Heterobranchia</taxon>
        <taxon>Euthyneura</taxon>
        <taxon>Panpulmonata</taxon>
        <taxon>Eupulmonata</taxon>
        <taxon>Stylommatophora</taxon>
        <taxon>Helicina</taxon>
        <taxon>Arionoidea</taxon>
        <taxon>Arionidae</taxon>
        <taxon>Arion</taxon>
    </lineage>
</organism>
<dbReference type="InterPro" id="IPR011992">
    <property type="entry name" value="EF-hand-dom_pair"/>
</dbReference>
<gene>
    <name evidence="4" type="primary">ORF68337</name>
</gene>
<dbReference type="PROSITE" id="PS50222">
    <property type="entry name" value="EF_HAND_2"/>
    <property type="match status" value="2"/>
</dbReference>
<protein>
    <recommendedName>
        <fullName evidence="3">EF-hand domain-containing protein</fullName>
    </recommendedName>
</protein>